<dbReference type="GO" id="GO:0046872">
    <property type="term" value="F:metal ion binding"/>
    <property type="evidence" value="ECO:0007669"/>
    <property type="project" value="UniProtKB-KW"/>
</dbReference>
<keyword evidence="4" id="KW-0408">Iron</keyword>
<dbReference type="GO" id="GO:0051537">
    <property type="term" value="F:2 iron, 2 sulfur cluster binding"/>
    <property type="evidence" value="ECO:0007669"/>
    <property type="project" value="UniProtKB-KW"/>
</dbReference>
<keyword evidence="3 7" id="KW-0560">Oxidoreductase</keyword>
<comment type="caution">
    <text evidence="7">The sequence shown here is derived from an EMBL/GenBank/DDBJ whole genome shotgun (WGS) entry which is preliminary data.</text>
</comment>
<keyword evidence="1" id="KW-0001">2Fe-2S</keyword>
<dbReference type="InterPro" id="IPR036884">
    <property type="entry name" value="2Fe-2S-bd_dom_sf"/>
</dbReference>
<dbReference type="InterPro" id="IPR001041">
    <property type="entry name" value="2Fe-2S_ferredoxin-type"/>
</dbReference>
<gene>
    <name evidence="7" type="ORF">ASZ90_000417</name>
</gene>
<evidence type="ECO:0000256" key="1">
    <source>
        <dbReference type="ARBA" id="ARBA00022714"/>
    </source>
</evidence>
<evidence type="ECO:0000313" key="7">
    <source>
        <dbReference type="EMBL" id="KUG29689.1"/>
    </source>
</evidence>
<dbReference type="FunFam" id="1.10.150.120:FF:000003">
    <property type="entry name" value="Carbon monoxide dehydrogenase, small subunit"/>
    <property type="match status" value="1"/>
</dbReference>
<dbReference type="PANTHER" id="PTHR44379">
    <property type="entry name" value="OXIDOREDUCTASE WITH IRON-SULFUR SUBUNIT"/>
    <property type="match status" value="1"/>
</dbReference>
<organism evidence="7">
    <name type="scientific">hydrocarbon metagenome</name>
    <dbReference type="NCBI Taxonomy" id="938273"/>
    <lineage>
        <taxon>unclassified sequences</taxon>
        <taxon>metagenomes</taxon>
        <taxon>ecological metagenomes</taxon>
    </lineage>
</organism>
<dbReference type="InterPro" id="IPR002888">
    <property type="entry name" value="2Fe-2S-bd"/>
</dbReference>
<proteinExistence type="predicted"/>
<accession>A0A0W8G982</accession>
<evidence type="ECO:0000256" key="2">
    <source>
        <dbReference type="ARBA" id="ARBA00022723"/>
    </source>
</evidence>
<evidence type="ECO:0000256" key="5">
    <source>
        <dbReference type="ARBA" id="ARBA00023014"/>
    </source>
</evidence>
<dbReference type="PROSITE" id="PS51085">
    <property type="entry name" value="2FE2S_FER_2"/>
    <property type="match status" value="1"/>
</dbReference>
<dbReference type="Pfam" id="PF01799">
    <property type="entry name" value="Fer2_2"/>
    <property type="match status" value="1"/>
</dbReference>
<dbReference type="InterPro" id="IPR036010">
    <property type="entry name" value="2Fe-2S_ferredoxin-like_sf"/>
</dbReference>
<dbReference type="SUPFAM" id="SSF54292">
    <property type="entry name" value="2Fe-2S ferredoxin-like"/>
    <property type="match status" value="1"/>
</dbReference>
<sequence length="161" mass="16861">MSGHMEIRFRLNGRQVRLTVDPARRAVDVLREDLGLAAAKEACGTGECGACAVLVDGRAKLTCLMLAAQLDGRELLTAEGLGAPESPHPLQEAFATHGAVQCGYCTPGMTIAAAELLARDPSPDRGVVREALSGNLCRCTGYVKIVDAVMAAAAVMRGEKP</sequence>
<dbReference type="GO" id="GO:0004854">
    <property type="term" value="F:xanthine dehydrogenase activity"/>
    <property type="evidence" value="ECO:0007669"/>
    <property type="project" value="UniProtKB-EC"/>
</dbReference>
<keyword evidence="2" id="KW-0479">Metal-binding</keyword>
<dbReference type="PANTHER" id="PTHR44379:SF8">
    <property type="entry name" value="XANTHINE DEHYDROGENASE IRON-SULFUR-BINDING SUBUNIT XDHC-RELATED"/>
    <property type="match status" value="1"/>
</dbReference>
<dbReference type="EMBL" id="LNQE01000050">
    <property type="protein sequence ID" value="KUG29689.1"/>
    <property type="molecule type" value="Genomic_DNA"/>
</dbReference>
<dbReference type="Gene3D" id="3.10.20.30">
    <property type="match status" value="1"/>
</dbReference>
<dbReference type="InterPro" id="IPR006058">
    <property type="entry name" value="2Fe2S_fd_BS"/>
</dbReference>
<dbReference type="Gene3D" id="1.10.150.120">
    <property type="entry name" value="[2Fe-2S]-binding domain"/>
    <property type="match status" value="1"/>
</dbReference>
<reference evidence="7" key="1">
    <citation type="journal article" date="2015" name="Proc. Natl. Acad. Sci. U.S.A.">
        <title>Networks of energetic and metabolic interactions define dynamics in microbial communities.</title>
        <authorList>
            <person name="Embree M."/>
            <person name="Liu J.K."/>
            <person name="Al-Bassam M.M."/>
            <person name="Zengler K."/>
        </authorList>
    </citation>
    <scope>NUCLEOTIDE SEQUENCE</scope>
</reference>
<dbReference type="SUPFAM" id="SSF47741">
    <property type="entry name" value="CO dehydrogenase ISP C-domain like"/>
    <property type="match status" value="1"/>
</dbReference>
<dbReference type="PROSITE" id="PS00197">
    <property type="entry name" value="2FE2S_FER_1"/>
    <property type="match status" value="1"/>
</dbReference>
<keyword evidence="5" id="KW-0411">Iron-sulfur</keyword>
<evidence type="ECO:0000259" key="6">
    <source>
        <dbReference type="PROSITE" id="PS51085"/>
    </source>
</evidence>
<evidence type="ECO:0000256" key="3">
    <source>
        <dbReference type="ARBA" id="ARBA00023002"/>
    </source>
</evidence>
<evidence type="ECO:0000256" key="4">
    <source>
        <dbReference type="ARBA" id="ARBA00023004"/>
    </source>
</evidence>
<dbReference type="EC" id="1.17.1.4" evidence="7"/>
<feature type="domain" description="2Fe-2S ferredoxin-type" evidence="6">
    <location>
        <begin position="5"/>
        <end position="81"/>
    </location>
</feature>
<protein>
    <submittedName>
        <fullName evidence="7">Xanthine dehydrogenase iron-sulfur subunit</fullName>
        <ecNumber evidence="7">1.17.1.4</ecNumber>
    </submittedName>
</protein>
<dbReference type="Pfam" id="PF00111">
    <property type="entry name" value="Fer2"/>
    <property type="match status" value="1"/>
</dbReference>
<name>A0A0W8G982_9ZZZZ</name>
<dbReference type="AlphaFoldDB" id="A0A0W8G982"/>
<dbReference type="InterPro" id="IPR051452">
    <property type="entry name" value="Diverse_Oxidoreductases"/>
</dbReference>
<dbReference type="InterPro" id="IPR012675">
    <property type="entry name" value="Beta-grasp_dom_sf"/>
</dbReference>